<evidence type="ECO:0000256" key="2">
    <source>
        <dbReference type="ARBA" id="ARBA00022448"/>
    </source>
</evidence>
<feature type="transmembrane region" description="Helical" evidence="10">
    <location>
        <begin position="30"/>
        <end position="48"/>
    </location>
</feature>
<keyword evidence="3" id="KW-0050">Antiport</keyword>
<accession>A0A0J9D0W6</accession>
<keyword evidence="6" id="KW-0630">Potassium</keyword>
<dbReference type="GO" id="GO:0015297">
    <property type="term" value="F:antiporter activity"/>
    <property type="evidence" value="ECO:0007669"/>
    <property type="project" value="UniProtKB-KW"/>
</dbReference>
<feature type="transmembrane region" description="Helical" evidence="10">
    <location>
        <begin position="295"/>
        <end position="314"/>
    </location>
</feature>
<evidence type="ECO:0000256" key="9">
    <source>
        <dbReference type="ARBA" id="ARBA00023136"/>
    </source>
</evidence>
<dbReference type="PROSITE" id="PS51201">
    <property type="entry name" value="RCK_N"/>
    <property type="match status" value="1"/>
</dbReference>
<evidence type="ECO:0000256" key="5">
    <source>
        <dbReference type="ARBA" id="ARBA00022692"/>
    </source>
</evidence>
<evidence type="ECO:0000313" key="13">
    <source>
        <dbReference type="Proteomes" id="UP000037029"/>
    </source>
</evidence>
<evidence type="ECO:0000259" key="11">
    <source>
        <dbReference type="PROSITE" id="PS51201"/>
    </source>
</evidence>
<dbReference type="Gene3D" id="1.20.1530.20">
    <property type="match status" value="1"/>
</dbReference>
<proteinExistence type="predicted"/>
<comment type="subcellular location">
    <subcellularLocation>
        <location evidence="1">Membrane</location>
        <topology evidence="1">Multi-pass membrane protein</topology>
    </subcellularLocation>
</comment>
<dbReference type="PANTHER" id="PTHR46157">
    <property type="entry name" value="K(+) EFFLUX ANTIPORTER 3, CHLOROPLASTIC"/>
    <property type="match status" value="1"/>
</dbReference>
<keyword evidence="4" id="KW-0633">Potassium transport</keyword>
<evidence type="ECO:0000256" key="4">
    <source>
        <dbReference type="ARBA" id="ARBA00022538"/>
    </source>
</evidence>
<keyword evidence="12" id="KW-0614">Plasmid</keyword>
<sequence length="569" mass="59392">MEEQLAQTFLLIAAAFVAVAILARLRLSPVLGYLAAGLLLGPHGMGAVTDSEGTHFFGELGIALLMFVIGLEFSVPRLLSSGGAMIGLGFGTVAGATLLAGAASHFVVGLPLLPAALLGGAIAMSSTAIIQKHLVDTDAVSSRHGVAATGIVLFEDLVALILLSLIAALPDAANEVEMEKVLLRMGVSFVALAGVALLARRTLGRLLGWVARSGPDETFLLAVLTLVVGASLAAEEIGLSLPIGAFVVGMMVGESDFRHQLEEEIRPFRDLLLGIFFVTIGMSVDWSQILAQPAVTFLVLAAILVVKFLVVFGVTRLSGLPASSAVKTGLLLAHSGELGLLIVGRSLDSALLSPAIGQPVLGAIAASMLVGPILAQWSDRAGDLMVRSRDPRGAEIETAVRTTSQELKGHVVLAGCGPVGRLVALTLEASEIPYLAIERNVERLRRAQQEGHKAVFGDASRAGILKAAGVDRAAAIIVLVNNWHRSVRIIREAKRLNPAIQVIASLRDDAHLGELAQAGAAHVFPENYAAGLGLGAQALMTLGMTADDATDRIRAMRAQLSPDLQIVPR</sequence>
<reference evidence="12 13" key="1">
    <citation type="submission" date="2017-04" db="EMBL/GenBank/DDBJ databases">
        <title>Characterization, genome and methylation analysis of a phthalic acid esters degrading strain Sphingobium yanoikuyae SHJ.</title>
        <authorList>
            <person name="Feng L."/>
        </authorList>
    </citation>
    <scope>NUCLEOTIDE SEQUENCE [LARGE SCALE GENOMIC DNA]</scope>
    <source>
        <strain evidence="12 13">SHJ</strain>
        <plasmid evidence="13">Plasmid pses220</plasmid>
    </source>
</reference>
<dbReference type="Pfam" id="PF00999">
    <property type="entry name" value="Na_H_Exchanger"/>
    <property type="match status" value="1"/>
</dbReference>
<feature type="transmembrane region" description="Helical" evidence="10">
    <location>
        <begin position="356"/>
        <end position="375"/>
    </location>
</feature>
<dbReference type="InterPro" id="IPR006153">
    <property type="entry name" value="Cation/H_exchanger_TM"/>
</dbReference>
<evidence type="ECO:0000256" key="8">
    <source>
        <dbReference type="ARBA" id="ARBA00023065"/>
    </source>
</evidence>
<organism evidence="12 13">
    <name type="scientific">Sphingobium yanoikuyae</name>
    <name type="common">Sphingomonas yanoikuyae</name>
    <dbReference type="NCBI Taxonomy" id="13690"/>
    <lineage>
        <taxon>Bacteria</taxon>
        <taxon>Pseudomonadati</taxon>
        <taxon>Pseudomonadota</taxon>
        <taxon>Alphaproteobacteria</taxon>
        <taxon>Sphingomonadales</taxon>
        <taxon>Sphingomonadaceae</taxon>
        <taxon>Sphingobium</taxon>
    </lineage>
</organism>
<dbReference type="Pfam" id="PF02254">
    <property type="entry name" value="TrkA_N"/>
    <property type="match status" value="1"/>
</dbReference>
<dbReference type="GO" id="GO:0005886">
    <property type="term" value="C:plasma membrane"/>
    <property type="evidence" value="ECO:0007669"/>
    <property type="project" value="TreeGrafter"/>
</dbReference>
<dbReference type="AlphaFoldDB" id="A0A0J9D0W6"/>
<feature type="transmembrane region" description="Helical" evidence="10">
    <location>
        <begin position="271"/>
        <end position="289"/>
    </location>
</feature>
<keyword evidence="2" id="KW-0813">Transport</keyword>
<feature type="transmembrane region" description="Helical" evidence="10">
    <location>
        <begin position="6"/>
        <end position="23"/>
    </location>
</feature>
<dbReference type="GO" id="GO:1902600">
    <property type="term" value="P:proton transmembrane transport"/>
    <property type="evidence" value="ECO:0007669"/>
    <property type="project" value="InterPro"/>
</dbReference>
<feature type="transmembrane region" description="Helical" evidence="10">
    <location>
        <begin position="181"/>
        <end position="199"/>
    </location>
</feature>
<evidence type="ECO:0000256" key="7">
    <source>
        <dbReference type="ARBA" id="ARBA00022989"/>
    </source>
</evidence>
<evidence type="ECO:0000313" key="12">
    <source>
        <dbReference type="EMBL" id="ATP21760.1"/>
    </source>
</evidence>
<dbReference type="Proteomes" id="UP000037029">
    <property type="component" value="Plasmid pses220"/>
</dbReference>
<dbReference type="InterPro" id="IPR038770">
    <property type="entry name" value="Na+/solute_symporter_sf"/>
</dbReference>
<evidence type="ECO:0000256" key="10">
    <source>
        <dbReference type="SAM" id="Phobius"/>
    </source>
</evidence>
<dbReference type="PANTHER" id="PTHR46157:SF4">
    <property type="entry name" value="K(+) EFFLUX ANTIPORTER 3, CHLOROPLASTIC"/>
    <property type="match status" value="1"/>
</dbReference>
<feature type="domain" description="RCK N-terminal" evidence="11">
    <location>
        <begin position="408"/>
        <end position="525"/>
    </location>
</feature>
<name>A0A0J9D0W6_SPHYA</name>
<dbReference type="InterPro" id="IPR003148">
    <property type="entry name" value="RCK_N"/>
</dbReference>
<keyword evidence="9 10" id="KW-0472">Membrane</keyword>
<keyword evidence="5 10" id="KW-0812">Transmembrane</keyword>
<dbReference type="Gene3D" id="3.40.50.720">
    <property type="entry name" value="NAD(P)-binding Rossmann-like Domain"/>
    <property type="match status" value="1"/>
</dbReference>
<keyword evidence="8" id="KW-0406">Ion transport</keyword>
<evidence type="ECO:0000256" key="6">
    <source>
        <dbReference type="ARBA" id="ARBA00022958"/>
    </source>
</evidence>
<feature type="transmembrane region" description="Helical" evidence="10">
    <location>
        <begin position="54"/>
        <end position="73"/>
    </location>
</feature>
<dbReference type="InterPro" id="IPR036291">
    <property type="entry name" value="NAD(P)-bd_dom_sf"/>
</dbReference>
<gene>
    <name evidence="12" type="ORF">BV87_25150</name>
</gene>
<evidence type="ECO:0000256" key="1">
    <source>
        <dbReference type="ARBA" id="ARBA00004141"/>
    </source>
</evidence>
<evidence type="ECO:0000256" key="3">
    <source>
        <dbReference type="ARBA" id="ARBA00022449"/>
    </source>
</evidence>
<keyword evidence="7 10" id="KW-1133">Transmembrane helix</keyword>
<feature type="transmembrane region" description="Helical" evidence="10">
    <location>
        <begin position="219"/>
        <end position="250"/>
    </location>
</feature>
<dbReference type="EMBL" id="CP020926">
    <property type="protein sequence ID" value="ATP21760.1"/>
    <property type="molecule type" value="Genomic_DNA"/>
</dbReference>
<feature type="transmembrane region" description="Helical" evidence="10">
    <location>
        <begin position="146"/>
        <end position="169"/>
    </location>
</feature>
<protein>
    <submittedName>
        <fullName evidence="12">Sodium:proton exchanger</fullName>
    </submittedName>
</protein>
<dbReference type="GO" id="GO:0006813">
    <property type="term" value="P:potassium ion transport"/>
    <property type="evidence" value="ECO:0007669"/>
    <property type="project" value="UniProtKB-KW"/>
</dbReference>
<geneLocation type="plasmid" evidence="13">
    <name>pses220</name>
</geneLocation>
<dbReference type="RefSeq" id="WP_048938231.1">
    <property type="nucleotide sequence ID" value="NZ_CP020926.1"/>
</dbReference>
<dbReference type="SUPFAM" id="SSF51735">
    <property type="entry name" value="NAD(P)-binding Rossmann-fold domains"/>
    <property type="match status" value="1"/>
</dbReference>
<feature type="transmembrane region" description="Helical" evidence="10">
    <location>
        <begin position="85"/>
        <end position="108"/>
    </location>
</feature>